<reference evidence="1 2" key="1">
    <citation type="submission" date="2015-02" db="EMBL/GenBank/DDBJ databases">
        <authorList>
            <person name="Chooi Y.-H."/>
        </authorList>
    </citation>
    <scope>NUCLEOTIDE SEQUENCE [LARGE SCALE GENOMIC DNA]</scope>
    <source>
        <strain evidence="1">E3</strain>
    </source>
</reference>
<protein>
    <submittedName>
        <fullName evidence="1">Uncharacterized protein</fullName>
    </submittedName>
</protein>
<gene>
    <name evidence="1" type="ORF">PBRA_001013</name>
</gene>
<dbReference type="EMBL" id="CDSF01000090">
    <property type="protein sequence ID" value="CEO99108.1"/>
    <property type="molecule type" value="Genomic_DNA"/>
</dbReference>
<keyword evidence="2" id="KW-1185">Reference proteome</keyword>
<feature type="non-terminal residue" evidence="1">
    <location>
        <position position="105"/>
    </location>
</feature>
<name>A0A0G4IUY8_PLABS</name>
<dbReference type="AlphaFoldDB" id="A0A0G4IUY8"/>
<evidence type="ECO:0000313" key="2">
    <source>
        <dbReference type="Proteomes" id="UP000039324"/>
    </source>
</evidence>
<sequence>MQVWFGFALFTQAPRSRVRGSKVQQQNANIPRPGSAGPSPLYWVHRALNDIGTGRDSLGPVDCTLVGPLRHTAYAGAPTYTCYGPFLYLPDAQARPLKLWHFGLP</sequence>
<organism evidence="1 2">
    <name type="scientific">Plasmodiophora brassicae</name>
    <name type="common">Clubroot disease agent</name>
    <dbReference type="NCBI Taxonomy" id="37360"/>
    <lineage>
        <taxon>Eukaryota</taxon>
        <taxon>Sar</taxon>
        <taxon>Rhizaria</taxon>
        <taxon>Endomyxa</taxon>
        <taxon>Phytomyxea</taxon>
        <taxon>Plasmodiophorida</taxon>
        <taxon>Plasmodiophoridae</taxon>
        <taxon>Plasmodiophora</taxon>
    </lineage>
</organism>
<proteinExistence type="predicted"/>
<evidence type="ECO:0000313" key="1">
    <source>
        <dbReference type="EMBL" id="CEO99108.1"/>
    </source>
</evidence>
<dbReference type="Proteomes" id="UP000039324">
    <property type="component" value="Unassembled WGS sequence"/>
</dbReference>
<accession>A0A0G4IUY8</accession>